<reference evidence="3" key="1">
    <citation type="journal article" date="2019" name="Int. J. Syst. Evol. Microbiol.">
        <title>The Global Catalogue of Microorganisms (GCM) 10K type strain sequencing project: providing services to taxonomists for standard genome sequencing and annotation.</title>
        <authorList>
            <consortium name="The Broad Institute Genomics Platform"/>
            <consortium name="The Broad Institute Genome Sequencing Center for Infectious Disease"/>
            <person name="Wu L."/>
            <person name="Ma J."/>
        </authorList>
    </citation>
    <scope>NUCLEOTIDE SEQUENCE [LARGE SCALE GENOMIC DNA]</scope>
    <source>
        <strain evidence="3">CCM 320</strain>
    </source>
</reference>
<feature type="transmembrane region" description="Helical" evidence="1">
    <location>
        <begin position="109"/>
        <end position="128"/>
    </location>
</feature>
<protein>
    <submittedName>
        <fullName evidence="2">DUF3267 domain-containing protein</fullName>
    </submittedName>
</protein>
<dbReference type="RefSeq" id="WP_117314006.1">
    <property type="nucleotide sequence ID" value="NZ_JBHRUJ010000011.1"/>
</dbReference>
<keyword evidence="3" id="KW-1185">Reference proteome</keyword>
<evidence type="ECO:0000256" key="1">
    <source>
        <dbReference type="SAM" id="Phobius"/>
    </source>
</evidence>
<dbReference type="InterPro" id="IPR021683">
    <property type="entry name" value="DUF3267"/>
</dbReference>
<feature type="transmembrane region" description="Helical" evidence="1">
    <location>
        <begin position="20"/>
        <end position="37"/>
    </location>
</feature>
<name>A0ABV7KMY7_PLAOK</name>
<accession>A0ABV7KMY7</accession>
<comment type="caution">
    <text evidence="2">The sequence shown here is derived from an EMBL/GenBank/DDBJ whole genome shotgun (WGS) entry which is preliminary data.</text>
</comment>
<dbReference type="EMBL" id="JBHRUJ010000011">
    <property type="protein sequence ID" value="MFC3210784.1"/>
    <property type="molecule type" value="Genomic_DNA"/>
</dbReference>
<feature type="transmembrane region" description="Helical" evidence="1">
    <location>
        <begin position="134"/>
        <end position="151"/>
    </location>
</feature>
<sequence length="187" mass="21204">MKPSSVIELKLEEVATKMLWINILLVAVFAAAYHLLVEPLAFGFSLRGILYFIIGYMVLIILHELFHLIGFVIFGRVPLSSLTYGLELSKGYAYATTSSPLQNKKMRQVLLLPFWTTAVIPTIIGFWIQDQVLVLLGAMLAAGAAGDFFMYRELRKEKDEAWILDDPSQPRLHVYNEYPNPKESAHD</sequence>
<dbReference type="Proteomes" id="UP001595625">
    <property type="component" value="Unassembled WGS sequence"/>
</dbReference>
<gene>
    <name evidence="2" type="ORF">ACFOEJ_06865</name>
</gene>
<keyword evidence="1" id="KW-0472">Membrane</keyword>
<proteinExistence type="predicted"/>
<evidence type="ECO:0000313" key="2">
    <source>
        <dbReference type="EMBL" id="MFC3210784.1"/>
    </source>
</evidence>
<keyword evidence="1" id="KW-1133">Transmembrane helix</keyword>
<keyword evidence="1" id="KW-0812">Transmembrane</keyword>
<organism evidence="2 3">
    <name type="scientific">Planomicrobium okeanokoites</name>
    <name type="common">Planococcus okeanokoites</name>
    <name type="synonym">Flavobacterium okeanokoites</name>
    <dbReference type="NCBI Taxonomy" id="244"/>
    <lineage>
        <taxon>Bacteria</taxon>
        <taxon>Bacillati</taxon>
        <taxon>Bacillota</taxon>
        <taxon>Bacilli</taxon>
        <taxon>Bacillales</taxon>
        <taxon>Caryophanaceae</taxon>
        <taxon>Planomicrobium</taxon>
    </lineage>
</organism>
<evidence type="ECO:0000313" key="3">
    <source>
        <dbReference type="Proteomes" id="UP001595625"/>
    </source>
</evidence>
<dbReference type="Pfam" id="PF11667">
    <property type="entry name" value="DUF3267"/>
    <property type="match status" value="1"/>
</dbReference>
<feature type="transmembrane region" description="Helical" evidence="1">
    <location>
        <begin position="49"/>
        <end position="74"/>
    </location>
</feature>